<feature type="non-terminal residue" evidence="2">
    <location>
        <position position="439"/>
    </location>
</feature>
<feature type="transmembrane region" description="Helical" evidence="1">
    <location>
        <begin position="397"/>
        <end position="418"/>
    </location>
</feature>
<keyword evidence="1" id="KW-0812">Transmembrane</keyword>
<dbReference type="Proteomes" id="UP000034854">
    <property type="component" value="Unassembled WGS sequence"/>
</dbReference>
<feature type="transmembrane region" description="Helical" evidence="1">
    <location>
        <begin position="172"/>
        <end position="189"/>
    </location>
</feature>
<dbReference type="EMBL" id="LCAG01000006">
    <property type="protein sequence ID" value="KKR87227.1"/>
    <property type="molecule type" value="Genomic_DNA"/>
</dbReference>
<feature type="transmembrane region" description="Helical" evidence="1">
    <location>
        <begin position="367"/>
        <end position="385"/>
    </location>
</feature>
<comment type="caution">
    <text evidence="2">The sequence shown here is derived from an EMBL/GenBank/DDBJ whole genome shotgun (WGS) entry which is preliminary data.</text>
</comment>
<feature type="transmembrane region" description="Helical" evidence="1">
    <location>
        <begin position="7"/>
        <end position="25"/>
    </location>
</feature>
<name>A0A0G0XHS8_9BACT</name>
<evidence type="ECO:0008006" key="4">
    <source>
        <dbReference type="Google" id="ProtNLM"/>
    </source>
</evidence>
<feature type="transmembrane region" description="Helical" evidence="1">
    <location>
        <begin position="268"/>
        <end position="289"/>
    </location>
</feature>
<evidence type="ECO:0000313" key="2">
    <source>
        <dbReference type="EMBL" id="KKR87227.1"/>
    </source>
</evidence>
<feature type="transmembrane region" description="Helical" evidence="1">
    <location>
        <begin position="196"/>
        <end position="219"/>
    </location>
</feature>
<dbReference type="AlphaFoldDB" id="A0A0G0XHS8"/>
<keyword evidence="1" id="KW-1133">Transmembrane helix</keyword>
<feature type="transmembrane region" description="Helical" evidence="1">
    <location>
        <begin position="231"/>
        <end position="256"/>
    </location>
</feature>
<protein>
    <recommendedName>
        <fullName evidence="4">Glycosyltransferase RgtA/B/C/D-like domain-containing protein</fullName>
    </recommendedName>
</protein>
<accession>A0A0G0XHS8</accession>
<feature type="transmembrane region" description="Helical" evidence="1">
    <location>
        <begin position="309"/>
        <end position="328"/>
    </location>
</feature>
<evidence type="ECO:0000256" key="1">
    <source>
        <dbReference type="SAM" id="Phobius"/>
    </source>
</evidence>
<keyword evidence="1" id="KW-0472">Membrane</keyword>
<evidence type="ECO:0000313" key="3">
    <source>
        <dbReference type="Proteomes" id="UP000034854"/>
    </source>
</evidence>
<reference evidence="2 3" key="1">
    <citation type="journal article" date="2015" name="Nature">
        <title>rRNA introns, odd ribosomes, and small enigmatic genomes across a large radiation of phyla.</title>
        <authorList>
            <person name="Brown C.T."/>
            <person name="Hug L.A."/>
            <person name="Thomas B.C."/>
            <person name="Sharon I."/>
            <person name="Castelle C.J."/>
            <person name="Singh A."/>
            <person name="Wilkins M.J."/>
            <person name="Williams K.H."/>
            <person name="Banfield J.F."/>
        </authorList>
    </citation>
    <scope>NUCLEOTIDE SEQUENCE [LARGE SCALE GENOMIC DNA]</scope>
</reference>
<organism evidence="2 3">
    <name type="scientific">Candidatus Curtissbacteria bacterium GW2011_GWA1_41_11</name>
    <dbReference type="NCBI Taxonomy" id="1618409"/>
    <lineage>
        <taxon>Bacteria</taxon>
        <taxon>Candidatus Curtissiibacteriota</taxon>
    </lineage>
</organism>
<sequence>MRRNDLIIGMFFLLFTLFLFRTYIINPRLVPLPFNLLVSYYSPWKYEEDMGYGIHIGNKPLGFDNLRLFYPFRKFTTEQLSKGRIPLWNPYVFTGNVHHGTFQSAIFYPFNVLYRLLSQADAWSILIMIQPILAGWFTYLFLRSLKLSRGAGFVGSMGFAFSGWMIAHWQEVLVIVQSILWLPLSLYAINKSRGFLLLIFSLSMSILGGFPQMVVYHVATVVVWSIYRKKFVSTIVSIVAALGITAIQWIPAFEAYLLAPRAKVDSSFIFQMFLSPLWHLITLLVPDFWGNPGTYNYFAPIRYLQERTIAVGLPIFILSILALFYGSGKLRFWKWFTLLTLSLGFALPTSWIWYISKIPLLSAAQPARIFILSTFGLCVLAAYGFDEIGRVRLSKRPFVVIASVFVLLWMIVGVAAVIATRIPGLLLSCPSQRAMPWYC</sequence>
<feature type="transmembrane region" description="Helical" evidence="1">
    <location>
        <begin position="122"/>
        <end position="142"/>
    </location>
</feature>
<feature type="transmembrane region" description="Helical" evidence="1">
    <location>
        <begin position="335"/>
        <end position="355"/>
    </location>
</feature>
<proteinExistence type="predicted"/>
<feature type="transmembrane region" description="Helical" evidence="1">
    <location>
        <begin position="149"/>
        <end position="166"/>
    </location>
</feature>
<gene>
    <name evidence="2" type="ORF">UU34_C0006G0046</name>
</gene>